<evidence type="ECO:0000313" key="2">
    <source>
        <dbReference type="EMBL" id="KAK6135334.1"/>
    </source>
</evidence>
<dbReference type="Pfam" id="PF09331">
    <property type="entry name" value="DUF1985"/>
    <property type="match status" value="1"/>
</dbReference>
<dbReference type="InterPro" id="IPR015410">
    <property type="entry name" value="DUF1985"/>
</dbReference>
<proteinExistence type="predicted"/>
<name>A0ABR0VMY1_REHGL</name>
<dbReference type="EMBL" id="JABTTQ020001104">
    <property type="protein sequence ID" value="KAK6135334.1"/>
    <property type="molecule type" value="Genomic_DNA"/>
</dbReference>
<gene>
    <name evidence="2" type="ORF">DH2020_030922</name>
</gene>
<comment type="caution">
    <text evidence="2">The sequence shown here is derived from an EMBL/GenBank/DDBJ whole genome shotgun (WGS) entry which is preliminary data.</text>
</comment>
<dbReference type="Proteomes" id="UP001318860">
    <property type="component" value="Unassembled WGS sequence"/>
</dbReference>
<dbReference type="PANTHER" id="PTHR48449">
    <property type="entry name" value="DUF1985 DOMAIN-CONTAINING PROTEIN"/>
    <property type="match status" value="1"/>
</dbReference>
<reference evidence="2 3" key="1">
    <citation type="journal article" date="2021" name="Comput. Struct. Biotechnol. J.">
        <title>De novo genome assembly of the potent medicinal plant Rehmannia glutinosa using nanopore technology.</title>
        <authorList>
            <person name="Ma L."/>
            <person name="Dong C."/>
            <person name="Song C."/>
            <person name="Wang X."/>
            <person name="Zheng X."/>
            <person name="Niu Y."/>
            <person name="Chen S."/>
            <person name="Feng W."/>
        </authorList>
    </citation>
    <scope>NUCLEOTIDE SEQUENCE [LARGE SCALE GENOMIC DNA]</scope>
    <source>
        <strain evidence="2">DH-2019</strain>
    </source>
</reference>
<dbReference type="PANTHER" id="PTHR48449:SF1">
    <property type="entry name" value="DUF1985 DOMAIN-CONTAINING PROTEIN"/>
    <property type="match status" value="1"/>
</dbReference>
<evidence type="ECO:0000259" key="1">
    <source>
        <dbReference type="Pfam" id="PF09331"/>
    </source>
</evidence>
<sequence>MDYVYNVDDRCDAKVTTRSNLSYLDKVYDALDEVHKEMFLKSCFGKLYEMRNSKISAQLIHNLLLRRVVSVNKDELWFCLGDKKAARFSLYEFTLITGLNPAHEKEYQSQINESNRLANKYFSECDKVTPKELDEAFEEERTDMDEKYKLGLVLIYETVLRCGKVLQSQAILYGDFISDLVVYQWATKDVSLEINNDSTSREIAKLLDDPKVPSISHSRRSPYRHQASCNHDDILRQLLLNMEMLNRKVDTIMNRMRPNQHLGRDHSFGVHGVSETEYDNVEEVGRRRILRERLGASDSRGH</sequence>
<organism evidence="2 3">
    <name type="scientific">Rehmannia glutinosa</name>
    <name type="common">Chinese foxglove</name>
    <dbReference type="NCBI Taxonomy" id="99300"/>
    <lineage>
        <taxon>Eukaryota</taxon>
        <taxon>Viridiplantae</taxon>
        <taxon>Streptophyta</taxon>
        <taxon>Embryophyta</taxon>
        <taxon>Tracheophyta</taxon>
        <taxon>Spermatophyta</taxon>
        <taxon>Magnoliopsida</taxon>
        <taxon>eudicotyledons</taxon>
        <taxon>Gunneridae</taxon>
        <taxon>Pentapetalae</taxon>
        <taxon>asterids</taxon>
        <taxon>lamiids</taxon>
        <taxon>Lamiales</taxon>
        <taxon>Orobanchaceae</taxon>
        <taxon>Rehmannieae</taxon>
        <taxon>Rehmannia</taxon>
    </lineage>
</organism>
<protein>
    <recommendedName>
        <fullName evidence="1">DUF1985 domain-containing protein</fullName>
    </recommendedName>
</protein>
<accession>A0ABR0VMY1</accession>
<feature type="domain" description="DUF1985" evidence="1">
    <location>
        <begin position="64"/>
        <end position="168"/>
    </location>
</feature>
<keyword evidence="3" id="KW-1185">Reference proteome</keyword>
<evidence type="ECO:0000313" key="3">
    <source>
        <dbReference type="Proteomes" id="UP001318860"/>
    </source>
</evidence>